<evidence type="ECO:0000313" key="3">
    <source>
        <dbReference type="Proteomes" id="UP000181956"/>
    </source>
</evidence>
<evidence type="ECO:0000313" key="2">
    <source>
        <dbReference type="EMBL" id="SDT33574.1"/>
    </source>
</evidence>
<keyword evidence="1" id="KW-1133">Transmembrane helix</keyword>
<organism evidence="2 3">
    <name type="scientific">Microterricola viridarii</name>
    <dbReference type="NCBI Taxonomy" id="412690"/>
    <lineage>
        <taxon>Bacteria</taxon>
        <taxon>Bacillati</taxon>
        <taxon>Actinomycetota</taxon>
        <taxon>Actinomycetes</taxon>
        <taxon>Micrococcales</taxon>
        <taxon>Microbacteriaceae</taxon>
        <taxon>Microterricola</taxon>
    </lineage>
</organism>
<accession>A0A1H1ZIQ6</accession>
<keyword evidence="1" id="KW-0812">Transmembrane</keyword>
<proteinExistence type="predicted"/>
<dbReference type="Proteomes" id="UP000181956">
    <property type="component" value="Chromosome I"/>
</dbReference>
<keyword evidence="1" id="KW-0472">Membrane</keyword>
<dbReference type="AlphaFoldDB" id="A0A1H1ZIQ6"/>
<dbReference type="EMBL" id="LT629742">
    <property type="protein sequence ID" value="SDT33574.1"/>
    <property type="molecule type" value="Genomic_DNA"/>
</dbReference>
<reference evidence="3" key="1">
    <citation type="submission" date="2016-10" db="EMBL/GenBank/DDBJ databases">
        <authorList>
            <person name="Varghese N."/>
            <person name="Submissions S."/>
        </authorList>
    </citation>
    <scope>NUCLEOTIDE SEQUENCE [LARGE SCALE GENOMIC DNA]</scope>
    <source>
        <strain evidence="3">DSM 21772</strain>
    </source>
</reference>
<sequence length="75" mass="7933">MLFFVLGWAALTSVPGISMFAPILGTGVASLAIVLLHGLLKRTPARVLFELLASWNRKIAGEKRVVCAVGLAVLS</sequence>
<feature type="transmembrane region" description="Helical" evidence="1">
    <location>
        <begin position="20"/>
        <end position="40"/>
    </location>
</feature>
<evidence type="ECO:0000256" key="1">
    <source>
        <dbReference type="SAM" id="Phobius"/>
    </source>
</evidence>
<keyword evidence="3" id="KW-1185">Reference proteome</keyword>
<name>A0A1H1ZIQ6_9MICO</name>
<gene>
    <name evidence="2" type="ORF">SAMN04489834_3475</name>
</gene>
<protein>
    <submittedName>
        <fullName evidence="2">Uncharacterized protein</fullName>
    </submittedName>
</protein>